<sequence>MSRHRAVRNLTRDDFDDDFDDDYDARLVQAMLELREIVGDDFDDAELEETLLYYDYSVVKAVRWLLDGVDPDAEPAPKPKAAAPAQKKPAAAAAAAAAAASTALATASPLVSSNLARLLAPKPATPAAAATVPAPRPSLTVRPLLAGKAAAGPAPTRALASTPAASAPAAGSPLLSAGLANLLRKPVVAPSTAPAVGCATLGGLVAPKTLHDRLGSMRTGSPVPRPSNSGTAGAGLPVRAGTPGKLVPRASMVPRAPVAPAKLVAPVAARADLAPVMHPAAVPSAAVATRATATPSPFARGLVSAVGMGDCLAPILDWVSQYPTCLYPDSPKYAPFAFNVPSPDDFVLAAQAQSKNLNKGNAPGTSSPAKSAATTPKKGSGNNSKKNAGSSSSGATTVQAPLNVMQELTAGVKDMRVAAAANSAAASGATTPEPAAPAVSKKRVDIAAEYAQRAAHLNLVMVGHVDAGKSTLTGHLLYQAGVVDDRQMRAYHRDAAKAGKGSFSYAWVMDQNEQERARGVTIDVGVTHLTTPSGRKVTFLDAPGHRDFVPNMIGGAAQADVAVLVVDATPGQVEMGLSEGQTREHLLLVKSLGIPRIVVAVNKMDHPMVNWSRAHFERVRTLLASFMAGIGYNVESHVVFVPTSALAGENLTQRLPHGHVARAWYADQPCLLDVLDTLPIPTRPILKPLRMLVTDSTKGGMASGSVTVWGRIEQGSTQIGDSVMLMPLGQDATVRHIEVKDEAVKWAAAGDHVMVSLAGPDPQQLSAGLVLCARDAPVPVTNRVEAKILVFEPKVPITMGYPVILHQGTLNEPAKNPRVLTKGLDRAR</sequence>
<dbReference type="SUPFAM" id="SSF52540">
    <property type="entry name" value="P-loop containing nucleoside triphosphate hydrolases"/>
    <property type="match status" value="1"/>
</dbReference>
<evidence type="ECO:0000256" key="1">
    <source>
        <dbReference type="ARBA" id="ARBA00004496"/>
    </source>
</evidence>
<comment type="subcellular location">
    <subcellularLocation>
        <location evidence="1">Cytoplasm</location>
    </subcellularLocation>
</comment>
<dbReference type="Proteomes" id="UP000054350">
    <property type="component" value="Unassembled WGS sequence"/>
</dbReference>
<dbReference type="CDD" id="cd16267">
    <property type="entry name" value="HBS1-like_II"/>
    <property type="match status" value="1"/>
</dbReference>
<dbReference type="Pfam" id="PF03144">
    <property type="entry name" value="GTP_EFTU_D2"/>
    <property type="match status" value="1"/>
</dbReference>
<evidence type="ECO:0000256" key="11">
    <source>
        <dbReference type="SAM" id="MobiDB-lite"/>
    </source>
</evidence>
<dbReference type="SUPFAM" id="SSF50465">
    <property type="entry name" value="EF-Tu/eEF-1alpha/eIF2-gamma C-terminal domain"/>
    <property type="match status" value="1"/>
</dbReference>
<evidence type="ECO:0000256" key="2">
    <source>
        <dbReference type="ARBA" id="ARBA00007249"/>
    </source>
</evidence>
<dbReference type="eggNOG" id="KOG0458">
    <property type="taxonomic scope" value="Eukaryota"/>
</dbReference>
<dbReference type="VEuPathDB" id="FungiDB:AMAG_15674"/>
<keyword evidence="7" id="KW-0342">GTP-binding</keyword>
<dbReference type="InterPro" id="IPR004161">
    <property type="entry name" value="EFTu-like_2"/>
</dbReference>
<dbReference type="InterPro" id="IPR000795">
    <property type="entry name" value="T_Tr_GTP-bd_dom"/>
</dbReference>
<feature type="region of interest" description="Disordered" evidence="11">
    <location>
        <begin position="357"/>
        <end position="400"/>
    </location>
</feature>
<feature type="region of interest" description="Disordered" evidence="11">
    <location>
        <begin position="216"/>
        <end position="239"/>
    </location>
</feature>
<dbReference type="GO" id="GO:0005829">
    <property type="term" value="C:cytosol"/>
    <property type="evidence" value="ECO:0007669"/>
    <property type="project" value="GOC"/>
</dbReference>
<dbReference type="PRINTS" id="PR00315">
    <property type="entry name" value="ELONGATNFCT"/>
</dbReference>
<evidence type="ECO:0000313" key="14">
    <source>
        <dbReference type="Proteomes" id="UP000054350"/>
    </source>
</evidence>
<dbReference type="PANTHER" id="PTHR23115">
    <property type="entry name" value="TRANSLATION FACTOR"/>
    <property type="match status" value="1"/>
</dbReference>
<comment type="catalytic activity">
    <reaction evidence="8">
        <text>GTP + H2O = GDP + phosphate + H(+)</text>
        <dbReference type="Rhea" id="RHEA:19669"/>
        <dbReference type="ChEBI" id="CHEBI:15377"/>
        <dbReference type="ChEBI" id="CHEBI:15378"/>
        <dbReference type="ChEBI" id="CHEBI:37565"/>
        <dbReference type="ChEBI" id="CHEBI:43474"/>
        <dbReference type="ChEBI" id="CHEBI:58189"/>
    </reaction>
    <physiologicalReaction direction="left-to-right" evidence="8">
        <dbReference type="Rhea" id="RHEA:19670"/>
    </physiologicalReaction>
</comment>
<dbReference type="FunFam" id="3.40.50.300:FF:000204">
    <property type="entry name" value="Translation elongation factor Tu"/>
    <property type="match status" value="1"/>
</dbReference>
<keyword evidence="14" id="KW-1185">Reference proteome</keyword>
<dbReference type="GO" id="GO:1990533">
    <property type="term" value="C:Dom34-Hbs1 complex"/>
    <property type="evidence" value="ECO:0007669"/>
    <property type="project" value="UniProtKB-ARBA"/>
</dbReference>
<dbReference type="InterPro" id="IPR031157">
    <property type="entry name" value="G_TR_CS"/>
</dbReference>
<dbReference type="CDD" id="cd01883">
    <property type="entry name" value="EF1_alpha"/>
    <property type="match status" value="1"/>
</dbReference>
<organism evidence="13 14">
    <name type="scientific">Allomyces macrogynus (strain ATCC 38327)</name>
    <name type="common">Allomyces javanicus var. macrogynus</name>
    <dbReference type="NCBI Taxonomy" id="578462"/>
    <lineage>
        <taxon>Eukaryota</taxon>
        <taxon>Fungi</taxon>
        <taxon>Fungi incertae sedis</taxon>
        <taxon>Blastocladiomycota</taxon>
        <taxon>Blastocladiomycetes</taxon>
        <taxon>Blastocladiales</taxon>
        <taxon>Blastocladiaceae</taxon>
        <taxon>Allomyces</taxon>
    </lineage>
</organism>
<evidence type="ECO:0000256" key="6">
    <source>
        <dbReference type="ARBA" id="ARBA00022917"/>
    </source>
</evidence>
<dbReference type="InterPro" id="IPR037189">
    <property type="entry name" value="HBS1-like_N_sf"/>
</dbReference>
<dbReference type="InterPro" id="IPR027417">
    <property type="entry name" value="P-loop_NTPase"/>
</dbReference>
<dbReference type="STRING" id="578462.A0A0L0T9N4"/>
<dbReference type="EMBL" id="GG745372">
    <property type="protein sequence ID" value="KNE71441.1"/>
    <property type="molecule type" value="Genomic_DNA"/>
</dbReference>
<dbReference type="OrthoDB" id="342024at2759"/>
<comment type="subunit">
    <text evidence="9">Component of the Dom34-Hbs1 complex, also named Pelota-HBS1L complex, composed of dom34 and hbs1.</text>
</comment>
<dbReference type="SUPFAM" id="SSF50447">
    <property type="entry name" value="Translation proteins"/>
    <property type="match status" value="1"/>
</dbReference>
<dbReference type="Gene3D" id="3.40.50.300">
    <property type="entry name" value="P-loop containing nucleotide triphosphate hydrolases"/>
    <property type="match status" value="1"/>
</dbReference>
<dbReference type="GO" id="GO:0003924">
    <property type="term" value="F:GTPase activity"/>
    <property type="evidence" value="ECO:0007669"/>
    <property type="project" value="InterPro"/>
</dbReference>
<keyword evidence="4" id="KW-0547">Nucleotide-binding</keyword>
<dbReference type="PROSITE" id="PS51722">
    <property type="entry name" value="G_TR_2"/>
    <property type="match status" value="1"/>
</dbReference>
<dbReference type="GO" id="GO:0005525">
    <property type="term" value="F:GTP binding"/>
    <property type="evidence" value="ECO:0007669"/>
    <property type="project" value="UniProtKB-KW"/>
</dbReference>
<evidence type="ECO:0000259" key="12">
    <source>
        <dbReference type="PROSITE" id="PS51722"/>
    </source>
</evidence>
<evidence type="ECO:0000256" key="8">
    <source>
        <dbReference type="ARBA" id="ARBA00049117"/>
    </source>
</evidence>
<accession>A0A0L0T9N4</accession>
<reference evidence="14" key="2">
    <citation type="submission" date="2009-11" db="EMBL/GenBank/DDBJ databases">
        <title>The Genome Sequence of Allomyces macrogynus strain ATCC 38327.</title>
        <authorList>
            <consortium name="The Broad Institute Genome Sequencing Platform"/>
            <person name="Russ C."/>
            <person name="Cuomo C."/>
            <person name="Shea T."/>
            <person name="Young S.K."/>
            <person name="Zeng Q."/>
            <person name="Koehrsen M."/>
            <person name="Haas B."/>
            <person name="Borodovsky M."/>
            <person name="Guigo R."/>
            <person name="Alvarado L."/>
            <person name="Berlin A."/>
            <person name="Borenstein D."/>
            <person name="Chen Z."/>
            <person name="Engels R."/>
            <person name="Freedman E."/>
            <person name="Gellesch M."/>
            <person name="Goldberg J."/>
            <person name="Griggs A."/>
            <person name="Gujja S."/>
            <person name="Heiman D."/>
            <person name="Hepburn T."/>
            <person name="Howarth C."/>
            <person name="Jen D."/>
            <person name="Larson L."/>
            <person name="Lewis B."/>
            <person name="Mehta T."/>
            <person name="Park D."/>
            <person name="Pearson M."/>
            <person name="Roberts A."/>
            <person name="Saif S."/>
            <person name="Shenoy N."/>
            <person name="Sisk P."/>
            <person name="Stolte C."/>
            <person name="Sykes S."/>
            <person name="Walk T."/>
            <person name="White J."/>
            <person name="Yandava C."/>
            <person name="Burger G."/>
            <person name="Gray M.W."/>
            <person name="Holland P.W.H."/>
            <person name="King N."/>
            <person name="Lang F.B.F."/>
            <person name="Roger A.J."/>
            <person name="Ruiz-Trillo I."/>
            <person name="Lander E."/>
            <person name="Nusbaum C."/>
        </authorList>
    </citation>
    <scope>NUCLEOTIDE SEQUENCE [LARGE SCALE GENOMIC DNA]</scope>
    <source>
        <strain evidence="14">ATCC 38327</strain>
    </source>
</reference>
<dbReference type="InterPro" id="IPR050100">
    <property type="entry name" value="TRAFAC_GTPase_members"/>
</dbReference>
<comment type="similarity">
    <text evidence="2">Belongs to the TRAFAC class translation factor GTPase superfamily. Classic translation factor GTPase family. EF-Tu/EF-1A subfamily.</text>
</comment>
<dbReference type="InterPro" id="IPR009000">
    <property type="entry name" value="Transl_B-barrel_sf"/>
</dbReference>
<gene>
    <name evidence="13" type="ORF">AMAG_15674</name>
</gene>
<name>A0A0L0T9N4_ALLM3</name>
<dbReference type="GO" id="GO:0002184">
    <property type="term" value="P:cytoplasmic translational termination"/>
    <property type="evidence" value="ECO:0007669"/>
    <property type="project" value="UniProtKB-ARBA"/>
</dbReference>
<keyword evidence="3" id="KW-0963">Cytoplasm</keyword>
<dbReference type="Pfam" id="PF00009">
    <property type="entry name" value="GTP_EFTU"/>
    <property type="match status" value="1"/>
</dbReference>
<evidence type="ECO:0000256" key="9">
    <source>
        <dbReference type="ARBA" id="ARBA00063537"/>
    </source>
</evidence>
<reference evidence="13 14" key="1">
    <citation type="submission" date="2009-11" db="EMBL/GenBank/DDBJ databases">
        <title>Annotation of Allomyces macrogynus ATCC 38327.</title>
        <authorList>
            <consortium name="The Broad Institute Genome Sequencing Platform"/>
            <person name="Russ C."/>
            <person name="Cuomo C."/>
            <person name="Burger G."/>
            <person name="Gray M.W."/>
            <person name="Holland P.W.H."/>
            <person name="King N."/>
            <person name="Lang F.B.F."/>
            <person name="Roger A.J."/>
            <person name="Ruiz-Trillo I."/>
            <person name="Young S.K."/>
            <person name="Zeng Q."/>
            <person name="Gargeya S."/>
            <person name="Fitzgerald M."/>
            <person name="Haas B."/>
            <person name="Abouelleil A."/>
            <person name="Alvarado L."/>
            <person name="Arachchi H.M."/>
            <person name="Berlin A."/>
            <person name="Chapman S.B."/>
            <person name="Gearin G."/>
            <person name="Goldberg J."/>
            <person name="Griggs A."/>
            <person name="Gujja S."/>
            <person name="Hansen M."/>
            <person name="Heiman D."/>
            <person name="Howarth C."/>
            <person name="Larimer J."/>
            <person name="Lui A."/>
            <person name="MacDonald P.J.P."/>
            <person name="McCowen C."/>
            <person name="Montmayeur A."/>
            <person name="Murphy C."/>
            <person name="Neiman D."/>
            <person name="Pearson M."/>
            <person name="Priest M."/>
            <person name="Roberts A."/>
            <person name="Saif S."/>
            <person name="Shea T."/>
            <person name="Sisk P."/>
            <person name="Stolte C."/>
            <person name="Sykes S."/>
            <person name="Wortman J."/>
            <person name="Nusbaum C."/>
            <person name="Birren B."/>
        </authorList>
    </citation>
    <scope>NUCLEOTIDE SEQUENCE [LARGE SCALE GENOMIC DNA]</scope>
    <source>
        <strain evidence="13 14">ATCC 38327</strain>
    </source>
</reference>
<dbReference type="SUPFAM" id="SSF109732">
    <property type="entry name" value="HBS1-like domain"/>
    <property type="match status" value="1"/>
</dbReference>
<proteinExistence type="inferred from homology"/>
<keyword evidence="6" id="KW-0648">Protein biosynthesis</keyword>
<feature type="compositionally biased region" description="Polar residues" evidence="11">
    <location>
        <begin position="357"/>
        <end position="374"/>
    </location>
</feature>
<evidence type="ECO:0000313" key="13">
    <source>
        <dbReference type="EMBL" id="KNE71441.1"/>
    </source>
</evidence>
<feature type="compositionally biased region" description="Low complexity" evidence="11">
    <location>
        <begin position="377"/>
        <end position="395"/>
    </location>
</feature>
<dbReference type="FunFam" id="2.40.30.10:FF:000020">
    <property type="entry name" value="Translation elongation factor EF-1"/>
    <property type="match status" value="1"/>
</dbReference>
<evidence type="ECO:0000256" key="3">
    <source>
        <dbReference type="ARBA" id="ARBA00022490"/>
    </source>
</evidence>
<dbReference type="AlphaFoldDB" id="A0A0L0T9N4"/>
<dbReference type="Gene3D" id="2.40.30.10">
    <property type="entry name" value="Translation factors"/>
    <property type="match status" value="2"/>
</dbReference>
<dbReference type="InterPro" id="IPR009001">
    <property type="entry name" value="Transl_elong_EF1A/Init_IF2_C"/>
</dbReference>
<feature type="domain" description="Tr-type G" evidence="12">
    <location>
        <begin position="454"/>
        <end position="682"/>
    </location>
</feature>
<evidence type="ECO:0000256" key="7">
    <source>
        <dbReference type="ARBA" id="ARBA00023134"/>
    </source>
</evidence>
<evidence type="ECO:0000256" key="10">
    <source>
        <dbReference type="ARBA" id="ARBA00074866"/>
    </source>
</evidence>
<keyword evidence="5" id="KW-0378">Hydrolase</keyword>
<evidence type="ECO:0000256" key="5">
    <source>
        <dbReference type="ARBA" id="ARBA00022801"/>
    </source>
</evidence>
<protein>
    <recommendedName>
        <fullName evidence="10">Elongation factor 1 alpha-like protein</fullName>
    </recommendedName>
</protein>
<evidence type="ECO:0000256" key="4">
    <source>
        <dbReference type="ARBA" id="ARBA00022741"/>
    </source>
</evidence>
<dbReference type="PROSITE" id="PS00301">
    <property type="entry name" value="G_TR_1"/>
    <property type="match status" value="1"/>
</dbReference>